<dbReference type="GeneID" id="108045289"/>
<keyword evidence="3" id="KW-0964">Secreted</keyword>
<dbReference type="Gene3D" id="3.40.50.1820">
    <property type="entry name" value="alpha/beta hydrolase"/>
    <property type="match status" value="1"/>
</dbReference>
<reference evidence="10" key="1">
    <citation type="journal article" date="2021" name="Elife">
        <title>Highly contiguous assemblies of 101 drosophilid genomes.</title>
        <authorList>
            <person name="Kim B.Y."/>
            <person name="Wang J.R."/>
            <person name="Miller D.E."/>
            <person name="Barmina O."/>
            <person name="Delaney E."/>
            <person name="Thompson A."/>
            <person name="Comeault A.A."/>
            <person name="Peede D."/>
            <person name="D'Agostino E.R."/>
            <person name="Pelaez J."/>
            <person name="Aguilar J.M."/>
            <person name="Haji D."/>
            <person name="Matsunaga T."/>
            <person name="Armstrong E.E."/>
            <person name="Zych M."/>
            <person name="Ogawa Y."/>
            <person name="Stamenkovic-Radak M."/>
            <person name="Jelic M."/>
            <person name="Veselinovic M.S."/>
            <person name="Tanaskovic M."/>
            <person name="Eric P."/>
            <person name="Gao J.J."/>
            <person name="Katoh T.K."/>
            <person name="Toda M.J."/>
            <person name="Watabe H."/>
            <person name="Watada M."/>
            <person name="Davis J.S."/>
            <person name="Moyle L.C."/>
            <person name="Manoli G."/>
            <person name="Bertolini E."/>
            <person name="Kostal V."/>
            <person name="Hawley R.S."/>
            <person name="Takahashi A."/>
            <person name="Jones C.D."/>
            <person name="Price D.K."/>
            <person name="Whiteman N."/>
            <person name="Kopp A."/>
            <person name="Matute D.R."/>
            <person name="Petrov D.A."/>
        </authorList>
    </citation>
    <scope>NUCLEOTIDE SEQUENCE [LARGE SCALE GENOMIC DNA]</scope>
</reference>
<feature type="compositionally biased region" description="Low complexity" evidence="6">
    <location>
        <begin position="393"/>
        <end position="410"/>
    </location>
</feature>
<name>A0A6P4EY57_DRORH</name>
<evidence type="ECO:0000256" key="5">
    <source>
        <dbReference type="RuleBase" id="RU004262"/>
    </source>
</evidence>
<dbReference type="GO" id="GO:0005615">
    <property type="term" value="C:extracellular space"/>
    <property type="evidence" value="ECO:0007669"/>
    <property type="project" value="TreeGrafter"/>
</dbReference>
<dbReference type="InterPro" id="IPR013818">
    <property type="entry name" value="Lipase"/>
</dbReference>
<evidence type="ECO:0000256" key="7">
    <source>
        <dbReference type="SAM" id="SignalP"/>
    </source>
</evidence>
<feature type="chain" id="PRO_5027803884" evidence="7">
    <location>
        <begin position="29"/>
        <end position="410"/>
    </location>
</feature>
<reference evidence="9" key="3">
    <citation type="submission" date="2025-05" db="UniProtKB">
        <authorList>
            <consortium name="EnsemblMetazoa"/>
        </authorList>
    </citation>
    <scope>IDENTIFICATION</scope>
</reference>
<evidence type="ECO:0000313" key="10">
    <source>
        <dbReference type="Proteomes" id="UP001652680"/>
    </source>
</evidence>
<evidence type="ECO:0000256" key="3">
    <source>
        <dbReference type="ARBA" id="ARBA00022525"/>
    </source>
</evidence>
<dbReference type="AlphaFoldDB" id="A0A6P4EY57"/>
<keyword evidence="10" id="KW-1185">Reference proteome</keyword>
<dbReference type="GO" id="GO:0017171">
    <property type="term" value="F:serine hydrolase activity"/>
    <property type="evidence" value="ECO:0007669"/>
    <property type="project" value="TreeGrafter"/>
</dbReference>
<dbReference type="PANTHER" id="PTHR11610">
    <property type="entry name" value="LIPASE"/>
    <property type="match status" value="1"/>
</dbReference>
<comment type="subcellular location">
    <subcellularLocation>
        <location evidence="1">Secreted</location>
    </subcellularLocation>
</comment>
<protein>
    <submittedName>
        <fullName evidence="11">Vitellogenin-1</fullName>
    </submittedName>
</protein>
<feature type="domain" description="Lipase" evidence="8">
    <location>
        <begin position="103"/>
        <end position="372"/>
    </location>
</feature>
<keyword evidence="4 7" id="KW-0732">Signal</keyword>
<dbReference type="GO" id="GO:0016042">
    <property type="term" value="P:lipid catabolic process"/>
    <property type="evidence" value="ECO:0007669"/>
    <property type="project" value="TreeGrafter"/>
</dbReference>
<dbReference type="PANTHER" id="PTHR11610:SF149">
    <property type="entry name" value="FI01450P-RELATED"/>
    <property type="match status" value="1"/>
</dbReference>
<dbReference type="RefSeq" id="XP_016980058.1">
    <property type="nucleotide sequence ID" value="XM_017124569.1"/>
</dbReference>
<organism evidence="11">
    <name type="scientific">Drosophila rhopaloa</name>
    <name type="common">Fruit fly</name>
    <dbReference type="NCBI Taxonomy" id="1041015"/>
    <lineage>
        <taxon>Eukaryota</taxon>
        <taxon>Metazoa</taxon>
        <taxon>Ecdysozoa</taxon>
        <taxon>Arthropoda</taxon>
        <taxon>Hexapoda</taxon>
        <taxon>Insecta</taxon>
        <taxon>Pterygota</taxon>
        <taxon>Neoptera</taxon>
        <taxon>Endopterygota</taxon>
        <taxon>Diptera</taxon>
        <taxon>Brachycera</taxon>
        <taxon>Muscomorpha</taxon>
        <taxon>Ephydroidea</taxon>
        <taxon>Drosophilidae</taxon>
        <taxon>Drosophila</taxon>
        <taxon>Sophophora</taxon>
    </lineage>
</organism>
<accession>A0A6P4EY57</accession>
<dbReference type="InterPro" id="IPR000734">
    <property type="entry name" value="TAG_lipase"/>
</dbReference>
<dbReference type="InterPro" id="IPR029058">
    <property type="entry name" value="AB_hydrolase_fold"/>
</dbReference>
<evidence type="ECO:0000256" key="4">
    <source>
        <dbReference type="ARBA" id="ARBA00022729"/>
    </source>
</evidence>
<evidence type="ECO:0000256" key="1">
    <source>
        <dbReference type="ARBA" id="ARBA00004613"/>
    </source>
</evidence>
<dbReference type="OrthoDB" id="199913at2759"/>
<dbReference type="Proteomes" id="UP001652680">
    <property type="component" value="Unassembled WGS sequence"/>
</dbReference>
<dbReference type="SUPFAM" id="SSF53474">
    <property type="entry name" value="alpha/beta-Hydrolases"/>
    <property type="match status" value="1"/>
</dbReference>
<evidence type="ECO:0000256" key="6">
    <source>
        <dbReference type="SAM" id="MobiDB-lite"/>
    </source>
</evidence>
<feature type="signal peptide" evidence="7">
    <location>
        <begin position="1"/>
        <end position="28"/>
    </location>
</feature>
<dbReference type="FunFam" id="3.40.50.1820:FF:000122">
    <property type="entry name" value="Vitellogenin-3-like Protein"/>
    <property type="match status" value="1"/>
</dbReference>
<sequence length="410" mass="44388">MGRIAPKMLPPLVLVLVLLLQLLAPSHSIEWTLPDVIDSIGNVGTSIVDPSLLPTPQGLIDGSKQLIAGYPFEFVSTSLSVICSQALASNKIKSKFTPDIKMMHFQLQTACTKTSFPITNPEDMWKSPLFDPKKKVVILATGWTTTVNGSDTIDVFSKAYNCRGDVNFVAVDAARFVDTLYTWSAFNTEEIGENIALGLVKLLDLMPVENIHLIGHSLGAHIVGSAGRHLHRLTGQLVPRITGLDPAKPCFNEGEVLSGLMRGDGRFVDVIHSNSGVLGKRDPLGDVDFYPGGMGSLPAGCFSVTCAHARSWEYYAETVYPGNEGNFMATRCSSIARLREFRCPGDEVPMGYAVPQNIKGNYFLEVSGSPPFGKHASSVRSVHLEQCGKCPDSSTTPAPISTTAKSRSWF</sequence>
<evidence type="ECO:0000259" key="8">
    <source>
        <dbReference type="Pfam" id="PF00151"/>
    </source>
</evidence>
<evidence type="ECO:0000313" key="11">
    <source>
        <dbReference type="RefSeq" id="XP_016980058.1"/>
    </source>
</evidence>
<dbReference type="Pfam" id="PF00151">
    <property type="entry name" value="Lipase"/>
    <property type="match status" value="1"/>
</dbReference>
<dbReference type="EnsemblMetazoa" id="XM_017124569.2">
    <property type="protein sequence ID" value="XP_016980058.1"/>
    <property type="gene ID" value="LOC108045289"/>
</dbReference>
<comment type="similarity">
    <text evidence="2 5">Belongs to the AB hydrolase superfamily. Lipase family.</text>
</comment>
<reference evidence="11" key="2">
    <citation type="submission" date="2025-04" db="UniProtKB">
        <authorList>
            <consortium name="RefSeq"/>
        </authorList>
    </citation>
    <scope>IDENTIFICATION</scope>
</reference>
<dbReference type="InterPro" id="IPR033906">
    <property type="entry name" value="Lipase_N"/>
</dbReference>
<proteinExistence type="inferred from homology"/>
<dbReference type="CDD" id="cd00707">
    <property type="entry name" value="Pancreat_lipase_like"/>
    <property type="match status" value="1"/>
</dbReference>
<feature type="region of interest" description="Disordered" evidence="6">
    <location>
        <begin position="390"/>
        <end position="410"/>
    </location>
</feature>
<dbReference type="GO" id="GO:0016298">
    <property type="term" value="F:lipase activity"/>
    <property type="evidence" value="ECO:0007669"/>
    <property type="project" value="InterPro"/>
</dbReference>
<evidence type="ECO:0000256" key="2">
    <source>
        <dbReference type="ARBA" id="ARBA00010701"/>
    </source>
</evidence>
<gene>
    <name evidence="11" type="primary">LOC108045289</name>
    <name evidence="9" type="synonym">108045289</name>
</gene>
<evidence type="ECO:0000313" key="9">
    <source>
        <dbReference type="EnsemblMetazoa" id="XP_016980058.1"/>
    </source>
</evidence>